<gene>
    <name evidence="10" type="ORF">EVJ58_g4451</name>
</gene>
<feature type="binding site" evidence="8">
    <location>
        <position position="244"/>
    </location>
    <ligand>
        <name>Zn(2+)</name>
        <dbReference type="ChEBI" id="CHEBI:29105"/>
        <note>catalytic</note>
    </ligand>
</feature>
<dbReference type="EMBL" id="SEKV01000203">
    <property type="protein sequence ID" value="TFY61552.1"/>
    <property type="molecule type" value="Genomic_DNA"/>
</dbReference>
<keyword evidence="8" id="KW-0862">Zinc</keyword>
<evidence type="ECO:0000256" key="8">
    <source>
        <dbReference type="PIRSR" id="PIRSR608901-2"/>
    </source>
</evidence>
<comment type="cofactor">
    <cofactor evidence="8">
        <name>Zn(2+)</name>
        <dbReference type="ChEBI" id="CHEBI:29105"/>
    </cofactor>
</comment>
<dbReference type="GO" id="GO:0046872">
    <property type="term" value="F:metal ion binding"/>
    <property type="evidence" value="ECO:0007669"/>
    <property type="project" value="UniProtKB-KW"/>
</dbReference>
<dbReference type="PANTHER" id="PTHR46187:SF3">
    <property type="entry name" value="ALKALINE CERAMIDASE 3"/>
    <property type="match status" value="1"/>
</dbReference>
<feature type="transmembrane region" description="Helical" evidence="9">
    <location>
        <begin position="197"/>
        <end position="214"/>
    </location>
</feature>
<comment type="subcellular location">
    <subcellularLocation>
        <location evidence="1">Membrane</location>
        <topology evidence="1">Multi-pass membrane protein</topology>
    </subcellularLocation>
</comment>
<feature type="binding site" evidence="8">
    <location>
        <position position="240"/>
    </location>
    <ligand>
        <name>Zn(2+)</name>
        <dbReference type="ChEBI" id="CHEBI:29105"/>
        <note>catalytic</note>
    </ligand>
</feature>
<feature type="binding site" evidence="7">
    <location>
        <position position="29"/>
    </location>
    <ligand>
        <name>Ca(2+)</name>
        <dbReference type="ChEBI" id="CHEBI:29108"/>
    </ligand>
</feature>
<dbReference type="InterPro" id="IPR008901">
    <property type="entry name" value="ACER"/>
</dbReference>
<dbReference type="GO" id="GO:0046513">
    <property type="term" value="P:ceramide biosynthetic process"/>
    <property type="evidence" value="ECO:0007669"/>
    <property type="project" value="TreeGrafter"/>
</dbReference>
<evidence type="ECO:0000256" key="3">
    <source>
        <dbReference type="ARBA" id="ARBA00022692"/>
    </source>
</evidence>
<keyword evidence="7" id="KW-0479">Metal-binding</keyword>
<keyword evidence="5 9" id="KW-1133">Transmembrane helix</keyword>
<name>A0A4Y9YHE8_9APHY</name>
<feature type="binding site" evidence="7">
    <location>
        <position position="30"/>
    </location>
    <ligand>
        <name>Ca(2+)</name>
        <dbReference type="ChEBI" id="CHEBI:29108"/>
    </ligand>
</feature>
<comment type="caution">
    <text evidence="10">The sequence shown here is derived from an EMBL/GenBank/DDBJ whole genome shotgun (WGS) entry which is preliminary data.</text>
</comment>
<dbReference type="GO" id="GO:0016811">
    <property type="term" value="F:hydrolase activity, acting on carbon-nitrogen (but not peptide) bonds, in linear amides"/>
    <property type="evidence" value="ECO:0007669"/>
    <property type="project" value="InterPro"/>
</dbReference>
<feature type="transmembrane region" description="Helical" evidence="9">
    <location>
        <begin position="73"/>
        <end position="94"/>
    </location>
</feature>
<dbReference type="AlphaFoldDB" id="A0A4Y9YHE8"/>
<reference evidence="10 11" key="1">
    <citation type="submission" date="2019-01" db="EMBL/GenBank/DDBJ databases">
        <title>Genome sequencing of the rare red list fungi Fomitopsis rosea.</title>
        <authorList>
            <person name="Buettner E."/>
            <person name="Kellner H."/>
        </authorList>
    </citation>
    <scope>NUCLEOTIDE SEQUENCE [LARGE SCALE GENOMIC DNA]</scope>
    <source>
        <strain evidence="10 11">DSM 105464</strain>
    </source>
</reference>
<dbReference type="GO" id="GO:0046514">
    <property type="term" value="P:ceramide catabolic process"/>
    <property type="evidence" value="ECO:0007669"/>
    <property type="project" value="TreeGrafter"/>
</dbReference>
<keyword evidence="7" id="KW-0106">Calcium</keyword>
<feature type="binding site" evidence="7">
    <location>
        <position position="34"/>
    </location>
    <ligand>
        <name>Ca(2+)</name>
        <dbReference type="ChEBI" id="CHEBI:29108"/>
    </ligand>
</feature>
<evidence type="ECO:0000313" key="11">
    <source>
        <dbReference type="Proteomes" id="UP000298390"/>
    </source>
</evidence>
<keyword evidence="3 9" id="KW-0812">Transmembrane</keyword>
<keyword evidence="6 9" id="KW-0472">Membrane</keyword>
<dbReference type="STRING" id="34475.A0A4Y9YHE8"/>
<proteinExistence type="inferred from homology"/>
<feature type="binding site" evidence="8">
    <location>
        <position position="91"/>
    </location>
    <ligand>
        <name>Zn(2+)</name>
        <dbReference type="ChEBI" id="CHEBI:29105"/>
        <note>catalytic</note>
    </ligand>
</feature>
<evidence type="ECO:0000256" key="2">
    <source>
        <dbReference type="ARBA" id="ARBA00009780"/>
    </source>
</evidence>
<dbReference type="GO" id="GO:0005789">
    <property type="term" value="C:endoplasmic reticulum membrane"/>
    <property type="evidence" value="ECO:0007669"/>
    <property type="project" value="TreeGrafter"/>
</dbReference>
<dbReference type="Pfam" id="PF05875">
    <property type="entry name" value="Ceramidase"/>
    <property type="match status" value="1"/>
</dbReference>
<accession>A0A4Y9YHE8</accession>
<feature type="binding site" evidence="7">
    <location>
        <position position="43"/>
    </location>
    <ligand>
        <name>Ca(2+)</name>
        <dbReference type="ChEBI" id="CHEBI:29108"/>
    </ligand>
</feature>
<dbReference type="PANTHER" id="PTHR46187">
    <property type="entry name" value="ALKALINE CERAMIDASE 3"/>
    <property type="match status" value="1"/>
</dbReference>
<sequence>MSVSSVLSNSTLAHANPLQFWGPVTATLDWCEANYQFSNYIAEAANTFSNLFTVSLALLGAYQAYAQSLPPRFFVGQVGFALVGVGSFIFHATLLYEAQLADELPMIYVASYCFAVLFDTTRGFTPRDPLVIPLAVGVMTFNVLFTWSYYINRNPVYHQVVFAGLLAITGLRTVYLLRNPEIAKRVPPPVKAAITRLFGGGAATFAFGFFIWNLDNIFCDTITRWKHALGWPAAFVLEGHSWWHILTATGTYLMLVGNTCLRDQRGRSPIRCPWTLCIKDDHRNFSIYSKLGVPYLQRVAGAKVKTQ</sequence>
<evidence type="ECO:0000256" key="4">
    <source>
        <dbReference type="ARBA" id="ARBA00022801"/>
    </source>
</evidence>
<evidence type="ECO:0000256" key="1">
    <source>
        <dbReference type="ARBA" id="ARBA00004141"/>
    </source>
</evidence>
<protein>
    <recommendedName>
        <fullName evidence="12">Ceramidase</fullName>
    </recommendedName>
</protein>
<evidence type="ECO:0000256" key="7">
    <source>
        <dbReference type="PIRSR" id="PIRSR608901-1"/>
    </source>
</evidence>
<feature type="transmembrane region" description="Helical" evidence="9">
    <location>
        <begin position="130"/>
        <end position="150"/>
    </location>
</feature>
<feature type="transmembrane region" description="Helical" evidence="9">
    <location>
        <begin position="47"/>
        <end position="66"/>
    </location>
</feature>
<dbReference type="Proteomes" id="UP000298390">
    <property type="component" value="Unassembled WGS sequence"/>
</dbReference>
<evidence type="ECO:0000256" key="9">
    <source>
        <dbReference type="SAM" id="Phobius"/>
    </source>
</evidence>
<comment type="similarity">
    <text evidence="2">Belongs to the alkaline ceramidase family.</text>
</comment>
<evidence type="ECO:0000256" key="5">
    <source>
        <dbReference type="ARBA" id="ARBA00022989"/>
    </source>
</evidence>
<feature type="transmembrane region" description="Helical" evidence="9">
    <location>
        <begin position="156"/>
        <end position="177"/>
    </location>
</feature>
<evidence type="ECO:0008006" key="12">
    <source>
        <dbReference type="Google" id="ProtNLM"/>
    </source>
</evidence>
<organism evidence="10 11">
    <name type="scientific">Rhodofomes roseus</name>
    <dbReference type="NCBI Taxonomy" id="34475"/>
    <lineage>
        <taxon>Eukaryota</taxon>
        <taxon>Fungi</taxon>
        <taxon>Dikarya</taxon>
        <taxon>Basidiomycota</taxon>
        <taxon>Agaricomycotina</taxon>
        <taxon>Agaricomycetes</taxon>
        <taxon>Polyporales</taxon>
        <taxon>Rhodofomes</taxon>
    </lineage>
</organism>
<keyword evidence="4" id="KW-0378">Hydrolase</keyword>
<evidence type="ECO:0000256" key="6">
    <source>
        <dbReference type="ARBA" id="ARBA00023136"/>
    </source>
</evidence>
<evidence type="ECO:0000313" key="10">
    <source>
        <dbReference type="EMBL" id="TFY61552.1"/>
    </source>
</evidence>
<feature type="binding site" evidence="7">
    <location>
        <position position="32"/>
    </location>
    <ligand>
        <name>Ca(2+)</name>
        <dbReference type="ChEBI" id="CHEBI:29108"/>
    </ligand>
</feature>